<dbReference type="CDD" id="cd00024">
    <property type="entry name" value="CD_CSD"/>
    <property type="match status" value="1"/>
</dbReference>
<dbReference type="AlphaFoldDB" id="A0A010R0Y1"/>
<keyword evidence="3" id="KW-1185">Reference proteome</keyword>
<evidence type="ECO:0000256" key="1">
    <source>
        <dbReference type="ARBA" id="ARBA00011353"/>
    </source>
</evidence>
<dbReference type="Proteomes" id="UP000020467">
    <property type="component" value="Unassembled WGS sequence"/>
</dbReference>
<gene>
    <name evidence="2" type="ORF">CFIO01_11179</name>
</gene>
<proteinExistence type="predicted"/>
<dbReference type="OrthoDB" id="433924at2759"/>
<organism evidence="2 3">
    <name type="scientific">Colletotrichum fioriniae PJ7</name>
    <dbReference type="NCBI Taxonomy" id="1445577"/>
    <lineage>
        <taxon>Eukaryota</taxon>
        <taxon>Fungi</taxon>
        <taxon>Dikarya</taxon>
        <taxon>Ascomycota</taxon>
        <taxon>Pezizomycotina</taxon>
        <taxon>Sordariomycetes</taxon>
        <taxon>Hypocreomycetidae</taxon>
        <taxon>Glomerellales</taxon>
        <taxon>Glomerellaceae</taxon>
        <taxon>Colletotrichum</taxon>
        <taxon>Colletotrichum acutatum species complex</taxon>
    </lineage>
</organism>
<comment type="caution">
    <text evidence="2">The sequence shown here is derived from an EMBL/GenBank/DDBJ whole genome shotgun (WGS) entry which is preliminary data.</text>
</comment>
<name>A0A010R0Y1_9PEZI</name>
<dbReference type="SUPFAM" id="SSF54160">
    <property type="entry name" value="Chromo domain-like"/>
    <property type="match status" value="1"/>
</dbReference>
<dbReference type="InterPro" id="IPR016197">
    <property type="entry name" value="Chromo-like_dom_sf"/>
</dbReference>
<dbReference type="EMBL" id="JARH01001031">
    <property type="protein sequence ID" value="EXF73921.1"/>
    <property type="molecule type" value="Genomic_DNA"/>
</dbReference>
<evidence type="ECO:0000313" key="3">
    <source>
        <dbReference type="Proteomes" id="UP000020467"/>
    </source>
</evidence>
<dbReference type="HOGENOM" id="CLU_1731314_0_0_1"/>
<evidence type="ECO:0000313" key="2">
    <source>
        <dbReference type="EMBL" id="EXF73921.1"/>
    </source>
</evidence>
<protein>
    <recommendedName>
        <fullName evidence="4">Chromo domain-containing protein</fullName>
    </recommendedName>
</protein>
<reference evidence="2 3" key="1">
    <citation type="submission" date="2014-02" db="EMBL/GenBank/DDBJ databases">
        <title>The genome sequence of Colletotrichum fioriniae PJ7.</title>
        <authorList>
            <person name="Baroncelli R."/>
            <person name="Thon M.R."/>
        </authorList>
    </citation>
    <scope>NUCLEOTIDE SEQUENCE [LARGE SCALE GENOMIC DNA]</scope>
    <source>
        <strain evidence="2 3">PJ7</strain>
    </source>
</reference>
<dbReference type="KEGG" id="cfj:CFIO01_11179"/>
<evidence type="ECO:0008006" key="4">
    <source>
        <dbReference type="Google" id="ProtNLM"/>
    </source>
</evidence>
<accession>A0A010R0Y1</accession>
<comment type="subunit">
    <text evidence="1">Component of the NuA4 histone acetyltransferase complex.</text>
</comment>
<sequence length="151" mass="16699">MPGRLPLQAFFSPANCDTAVVIEAPGDQVNDSRSPPTETAGSRHIVDAGSEDVSIDAHDLLIFDKIVSHRRDPQTQTIFHMRVRWRNGALTWEPEASIRKCAGQHLLSYWDGVKGMREGAIAESSQRIPEVIPEVEKHITTTASIITLDLC</sequence>